<dbReference type="GeneTree" id="ENSGT00940000154370"/>
<dbReference type="AlphaFoldDB" id="H0XJM2"/>
<dbReference type="Proteomes" id="UP000005225">
    <property type="component" value="Unassembled WGS sequence"/>
</dbReference>
<evidence type="ECO:0000256" key="1">
    <source>
        <dbReference type="ARBA" id="ARBA00001946"/>
    </source>
</evidence>
<dbReference type="InParanoid" id="H0XJM2"/>
<feature type="domain" description="Tubulin/FtsZ 2-layer sandwich" evidence="10">
    <location>
        <begin position="121"/>
        <end position="248"/>
    </location>
</feature>
<dbReference type="Gene3D" id="1.10.287.600">
    <property type="entry name" value="Helix hairpin bin"/>
    <property type="match status" value="1"/>
</dbReference>
<dbReference type="GO" id="GO:0005525">
    <property type="term" value="F:GTP binding"/>
    <property type="evidence" value="ECO:0007669"/>
    <property type="project" value="UniProtKB-KW"/>
</dbReference>
<dbReference type="eggNOG" id="KOG1375">
    <property type="taxonomic scope" value="Eukaryota"/>
</dbReference>
<dbReference type="InterPro" id="IPR003008">
    <property type="entry name" value="Tubulin_FtsZ_GTPase"/>
</dbReference>
<keyword evidence="12" id="KW-1185">Reference proteome</keyword>
<reference evidence="12" key="1">
    <citation type="submission" date="2011-03" db="EMBL/GenBank/DDBJ databases">
        <title>Version 3 of the genome sequence of Otolemur garnettii (Bushbaby).</title>
        <authorList>
            <consortium name="The Broad Institute Genome Sequencing Platform"/>
            <person name="Di Palma F."/>
            <person name="Johnson J."/>
            <person name="Lander E.S."/>
            <person name="Lindblad-Toh K."/>
            <person name="Jaffe D.B."/>
            <person name="Gnerre S."/>
            <person name="MacCallum I."/>
            <person name="Przybylski D."/>
            <person name="Ribeiro F.J."/>
            <person name="Burton J.N."/>
            <person name="Walker B.J."/>
            <person name="Sharpe T."/>
            <person name="Hall G."/>
        </authorList>
    </citation>
    <scope>NUCLEOTIDE SEQUENCE [LARGE SCALE GENOMIC DNA]</scope>
</reference>
<keyword evidence="7" id="KW-0547">Nucleotide-binding</keyword>
<evidence type="ECO:0000256" key="8">
    <source>
        <dbReference type="ARBA" id="ARBA00023134"/>
    </source>
</evidence>
<dbReference type="GO" id="GO:0072686">
    <property type="term" value="C:mitotic spindle"/>
    <property type="evidence" value="ECO:0007669"/>
    <property type="project" value="UniProtKB-ARBA"/>
</dbReference>
<evidence type="ECO:0000259" key="10">
    <source>
        <dbReference type="SMART" id="SM00865"/>
    </source>
</evidence>
<dbReference type="GO" id="GO:0005874">
    <property type="term" value="C:microtubule"/>
    <property type="evidence" value="ECO:0007669"/>
    <property type="project" value="UniProtKB-KW"/>
</dbReference>
<dbReference type="EMBL" id="AAQR03066397">
    <property type="status" value="NOT_ANNOTATED_CDS"/>
    <property type="molecule type" value="Genomic_DNA"/>
</dbReference>
<dbReference type="GO" id="GO:0005200">
    <property type="term" value="F:structural constituent of cytoskeleton"/>
    <property type="evidence" value="ECO:0007669"/>
    <property type="project" value="InterPro"/>
</dbReference>
<evidence type="ECO:0000256" key="7">
    <source>
        <dbReference type="ARBA" id="ARBA00022741"/>
    </source>
</evidence>
<dbReference type="PRINTS" id="PR01161">
    <property type="entry name" value="TUBULIN"/>
</dbReference>
<evidence type="ECO:0000256" key="9">
    <source>
        <dbReference type="ARBA" id="ARBA00023212"/>
    </source>
</evidence>
<dbReference type="InterPro" id="IPR037103">
    <property type="entry name" value="Tubulin/FtsZ-like_C"/>
</dbReference>
<organism evidence="11 12">
    <name type="scientific">Otolemur garnettii</name>
    <name type="common">Small-eared galago</name>
    <name type="synonym">Garnett's greater bushbaby</name>
    <dbReference type="NCBI Taxonomy" id="30611"/>
    <lineage>
        <taxon>Eukaryota</taxon>
        <taxon>Metazoa</taxon>
        <taxon>Chordata</taxon>
        <taxon>Craniata</taxon>
        <taxon>Vertebrata</taxon>
        <taxon>Euteleostomi</taxon>
        <taxon>Mammalia</taxon>
        <taxon>Eutheria</taxon>
        <taxon>Euarchontoglires</taxon>
        <taxon>Primates</taxon>
        <taxon>Strepsirrhini</taxon>
        <taxon>Lorisiformes</taxon>
        <taxon>Galagidae</taxon>
        <taxon>Otolemur</taxon>
    </lineage>
</organism>
<dbReference type="Pfam" id="PF00091">
    <property type="entry name" value="Tubulin"/>
    <property type="match status" value="1"/>
</dbReference>
<evidence type="ECO:0000256" key="6">
    <source>
        <dbReference type="ARBA" id="ARBA00022701"/>
    </source>
</evidence>
<reference evidence="11" key="2">
    <citation type="submission" date="2025-08" db="UniProtKB">
        <authorList>
            <consortium name="Ensembl"/>
        </authorList>
    </citation>
    <scope>IDENTIFICATION</scope>
</reference>
<keyword evidence="6" id="KW-0493">Microtubule</keyword>
<evidence type="ECO:0000256" key="3">
    <source>
        <dbReference type="ARBA" id="ARBA00009636"/>
    </source>
</evidence>
<keyword evidence="9" id="KW-0206">Cytoskeleton</keyword>
<dbReference type="Gene3D" id="3.30.1330.20">
    <property type="entry name" value="Tubulin/FtsZ, C-terminal domain"/>
    <property type="match status" value="1"/>
</dbReference>
<evidence type="ECO:0000256" key="4">
    <source>
        <dbReference type="ARBA" id="ARBA00022490"/>
    </source>
</evidence>
<dbReference type="HOGENOM" id="CLU_015718_1_1_1"/>
<dbReference type="InterPro" id="IPR000217">
    <property type="entry name" value="Tubulin"/>
</dbReference>
<dbReference type="PANTHER" id="PTHR11588">
    <property type="entry name" value="TUBULIN"/>
    <property type="match status" value="1"/>
</dbReference>
<name>H0XJM2_OTOGA</name>
<dbReference type="PRINTS" id="PR01163">
    <property type="entry name" value="BETATUBULIN"/>
</dbReference>
<protein>
    <recommendedName>
        <fullName evidence="10">Tubulin/FtsZ 2-layer sandwich domain-containing protein</fullName>
    </recommendedName>
</protein>
<dbReference type="SMART" id="SM00865">
    <property type="entry name" value="Tubulin_C"/>
    <property type="match status" value="1"/>
</dbReference>
<evidence type="ECO:0000256" key="2">
    <source>
        <dbReference type="ARBA" id="ARBA00004245"/>
    </source>
</evidence>
<dbReference type="Gene3D" id="3.40.50.1440">
    <property type="entry name" value="Tubulin/FtsZ, GTPase domain"/>
    <property type="match status" value="1"/>
</dbReference>
<dbReference type="GO" id="GO:0007017">
    <property type="term" value="P:microtubule-based process"/>
    <property type="evidence" value="ECO:0007669"/>
    <property type="project" value="InterPro"/>
</dbReference>
<evidence type="ECO:0000313" key="11">
    <source>
        <dbReference type="Ensembl" id="ENSOGAP00000016312.1"/>
    </source>
</evidence>
<reference evidence="11" key="3">
    <citation type="submission" date="2025-09" db="UniProtKB">
        <authorList>
            <consortium name="Ensembl"/>
        </authorList>
    </citation>
    <scope>IDENTIFICATION</scope>
</reference>
<dbReference type="InterPro" id="IPR008280">
    <property type="entry name" value="Tub_FtsZ_C"/>
</dbReference>
<dbReference type="SUPFAM" id="SSF55307">
    <property type="entry name" value="Tubulin C-terminal domain-like"/>
    <property type="match status" value="1"/>
</dbReference>
<keyword evidence="4" id="KW-0963">Cytoplasm</keyword>
<dbReference type="Ensembl" id="ENSOGAT00000031953.1">
    <property type="protein sequence ID" value="ENSOGAP00000016312.1"/>
    <property type="gene ID" value="ENSOGAG00000025925.1"/>
</dbReference>
<dbReference type="InterPro" id="IPR018316">
    <property type="entry name" value="Tubulin/FtsZ_2-layer-sand-dom"/>
</dbReference>
<evidence type="ECO:0000256" key="5">
    <source>
        <dbReference type="ARBA" id="ARBA00022499"/>
    </source>
</evidence>
<keyword evidence="5" id="KW-1017">Isopeptide bond</keyword>
<sequence>QREADSCDCPQGFLLTHSLGGDTGSGMGMLLISKIQEEYPDHIMNTFSVVPLPKVSDGMVEPSNTTLFIHQLVENSDETYCTDNTALYHICFCTLKLTMSTDGDLNQLISATMSGVTPGSISLAISTLISPAFPHLHFFMPGFALLFHGTTMPELTQQVFNAKNMMAAWYPHHGRYPTVAVFHGQTSMKEVDEQMLNVQNKNSSYFMEWIPNDVETAVCDILPHGLKMVVTFIGNSLAIHGLFKCISEQLTAMVGQESFLHGLQGMDEMEFTEAESNMNNLISEYQQYQDTPAEEEEE</sequence>
<keyword evidence="8" id="KW-0342">GTP-binding</keyword>
<dbReference type="InterPro" id="IPR023123">
    <property type="entry name" value="Tubulin_C"/>
</dbReference>
<dbReference type="SUPFAM" id="SSF52490">
    <property type="entry name" value="Tubulin nucleotide-binding domain-like"/>
    <property type="match status" value="1"/>
</dbReference>
<comment type="subcellular location">
    <subcellularLocation>
        <location evidence="2">Cytoplasm</location>
        <location evidence="2">Cytoskeleton</location>
    </subcellularLocation>
</comment>
<proteinExistence type="inferred from homology"/>
<accession>H0XJM2</accession>
<dbReference type="Pfam" id="PF03953">
    <property type="entry name" value="Tubulin_C"/>
    <property type="match status" value="1"/>
</dbReference>
<dbReference type="GO" id="GO:0003924">
    <property type="term" value="F:GTPase activity"/>
    <property type="evidence" value="ECO:0007669"/>
    <property type="project" value="InterPro"/>
</dbReference>
<comment type="cofactor">
    <cofactor evidence="1">
        <name>Mg(2+)</name>
        <dbReference type="ChEBI" id="CHEBI:18420"/>
    </cofactor>
</comment>
<evidence type="ECO:0000313" key="12">
    <source>
        <dbReference type="Proteomes" id="UP000005225"/>
    </source>
</evidence>
<dbReference type="InterPro" id="IPR036525">
    <property type="entry name" value="Tubulin/FtsZ_GTPase_sf"/>
</dbReference>
<dbReference type="STRING" id="30611.ENSOGAP00000016312"/>
<dbReference type="InterPro" id="IPR002453">
    <property type="entry name" value="Beta_tubulin"/>
</dbReference>
<dbReference type="GO" id="GO:0045171">
    <property type="term" value="C:intercellular bridge"/>
    <property type="evidence" value="ECO:0007669"/>
    <property type="project" value="UniProtKB-ARBA"/>
</dbReference>
<comment type="similarity">
    <text evidence="3">Belongs to the tubulin family.</text>
</comment>